<keyword evidence="2" id="KW-1185">Reference proteome</keyword>
<dbReference type="AlphaFoldDB" id="A0A4R8M039"/>
<evidence type="ECO:0000313" key="2">
    <source>
        <dbReference type="Proteomes" id="UP000295066"/>
    </source>
</evidence>
<evidence type="ECO:0000313" key="1">
    <source>
        <dbReference type="EMBL" id="TDY52613.1"/>
    </source>
</evidence>
<proteinExistence type="predicted"/>
<protein>
    <recommendedName>
        <fullName evidence="3">Amidohydrolase</fullName>
    </recommendedName>
</protein>
<dbReference type="Proteomes" id="UP000295066">
    <property type="component" value="Unassembled WGS sequence"/>
</dbReference>
<gene>
    <name evidence="1" type="ORF">C8D99_13516</name>
</gene>
<reference evidence="1 2" key="1">
    <citation type="submission" date="2019-03" db="EMBL/GenBank/DDBJ databases">
        <title>Genomic Encyclopedia of Type Strains, Phase IV (KMG-IV): sequencing the most valuable type-strain genomes for metagenomic binning, comparative biology and taxonomic classification.</title>
        <authorList>
            <person name="Goeker M."/>
        </authorList>
    </citation>
    <scope>NUCLEOTIDE SEQUENCE [LARGE SCALE GENOMIC DNA]</scope>
    <source>
        <strain evidence="1 2">DSM 25964</strain>
    </source>
</reference>
<dbReference type="SUPFAM" id="SSF53187">
    <property type="entry name" value="Zn-dependent exopeptidases"/>
    <property type="match status" value="1"/>
</dbReference>
<organism evidence="1 2">
    <name type="scientific">Aminivibrio pyruvatiphilus</name>
    <dbReference type="NCBI Taxonomy" id="1005740"/>
    <lineage>
        <taxon>Bacteria</taxon>
        <taxon>Thermotogati</taxon>
        <taxon>Synergistota</taxon>
        <taxon>Synergistia</taxon>
        <taxon>Synergistales</taxon>
        <taxon>Aminobacteriaceae</taxon>
        <taxon>Aminivibrio</taxon>
    </lineage>
</organism>
<accession>A0A4R8M039</accession>
<feature type="non-terminal residue" evidence="1">
    <location>
        <position position="117"/>
    </location>
</feature>
<name>A0A4R8M039_9BACT</name>
<sequence>MYAHIEELADRMTEKLVACRRDFHKYAESGWFEMRTASLIARRLTDMGYEVLAGRDVCRDESRMGLPPDEELQKNCLRAKEQGADSEFLEKVRGGFTGVMGILRCGEGPTVALRFDI</sequence>
<evidence type="ECO:0008006" key="3">
    <source>
        <dbReference type="Google" id="ProtNLM"/>
    </source>
</evidence>
<dbReference type="Gene3D" id="3.40.630.10">
    <property type="entry name" value="Zn peptidases"/>
    <property type="match status" value="1"/>
</dbReference>
<dbReference type="EMBL" id="SORI01000035">
    <property type="protein sequence ID" value="TDY52613.1"/>
    <property type="molecule type" value="Genomic_DNA"/>
</dbReference>
<comment type="caution">
    <text evidence="1">The sequence shown here is derived from an EMBL/GenBank/DDBJ whole genome shotgun (WGS) entry which is preliminary data.</text>
</comment>